<dbReference type="Proteomes" id="UP000279029">
    <property type="component" value="Chromosome"/>
</dbReference>
<organism evidence="9 10">
    <name type="scientific">Petrocella atlantisensis</name>
    <dbReference type="NCBI Taxonomy" id="2173034"/>
    <lineage>
        <taxon>Bacteria</taxon>
        <taxon>Bacillati</taxon>
        <taxon>Bacillota</taxon>
        <taxon>Clostridia</taxon>
        <taxon>Lachnospirales</taxon>
        <taxon>Vallitaleaceae</taxon>
        <taxon>Petrocella</taxon>
    </lineage>
</organism>
<dbReference type="Pfam" id="PF23750">
    <property type="entry name" value="RsgI_M"/>
    <property type="match status" value="1"/>
</dbReference>
<feature type="compositionally biased region" description="Low complexity" evidence="6">
    <location>
        <begin position="430"/>
        <end position="443"/>
    </location>
</feature>
<proteinExistence type="predicted"/>
<evidence type="ECO:0000256" key="1">
    <source>
        <dbReference type="ARBA" id="ARBA00004162"/>
    </source>
</evidence>
<dbReference type="InterPro" id="IPR024449">
    <property type="entry name" value="Anti-sigma_RsgI_N"/>
</dbReference>
<accession>A0A3P7P457</accession>
<dbReference type="InterPro" id="IPR055431">
    <property type="entry name" value="RsgI_M"/>
</dbReference>
<feature type="compositionally biased region" description="Polar residues" evidence="6">
    <location>
        <begin position="318"/>
        <end position="331"/>
    </location>
</feature>
<evidence type="ECO:0000256" key="7">
    <source>
        <dbReference type="SAM" id="Phobius"/>
    </source>
</evidence>
<evidence type="ECO:0000256" key="2">
    <source>
        <dbReference type="ARBA" id="ARBA00022475"/>
    </source>
</evidence>
<feature type="compositionally biased region" description="Basic and acidic residues" evidence="6">
    <location>
        <begin position="451"/>
        <end position="461"/>
    </location>
</feature>
<dbReference type="Pfam" id="PF12791">
    <property type="entry name" value="RsgI_N"/>
    <property type="match status" value="1"/>
</dbReference>
<keyword evidence="4 7" id="KW-1133">Transmembrane helix</keyword>
<comment type="subcellular location">
    <subcellularLocation>
        <location evidence="1">Cell membrane</location>
        <topology evidence="1">Single-pass membrane protein</topology>
    </subcellularLocation>
</comment>
<sequence>MTRGLITRIEDNFMIVMTDQMTIDKIKPRINVKVGQRIEFNKRDRYRGFLLFNYKKASSMLALILVLILTSIVAFGQNGSREIYAVVSVDINPSIELSLDQSGSVVGYKSFNKDGQKILSKSLLNQDLDSALSEVILSAQDKGYLVDRDMILISSTVLISSDAKLDSTEAPTIEEHIETYMTINKAKYQFVYIEGMDRAQDSKPKHSLGREALDLYVKDHKDLNLSTVETLVGAAVSSEDMNDENPIKIVLEDESSTYDVLTLTKPLIATSRPSTNDILALAKRSMAFDSDLQVSMNTSSNHDPLFLQEINSIKSLPPQASNAAQENTINESESEDDTILSDEANKASKGNNNENKPPKKDNNPSINATDKALPIQENDDPKKDIDKREENLEVHSETNEPQSTSENDKPSVPSQANENAKEPKPDEPESSSSSPETDKPSSSLPSQANDKAQDSIPDKPESSNSASEADKPSSSLPSQANDTAEVSKPDGDASSKPTSENDRPSNAPNPNSKKE</sequence>
<keyword evidence="10" id="KW-1185">Reference proteome</keyword>
<dbReference type="AlphaFoldDB" id="A0A3P7P457"/>
<feature type="compositionally biased region" description="Polar residues" evidence="6">
    <location>
        <begin position="462"/>
        <end position="484"/>
    </location>
</feature>
<reference evidence="9 10" key="1">
    <citation type="submission" date="2018-09" db="EMBL/GenBank/DDBJ databases">
        <authorList>
            <person name="Postec A."/>
        </authorList>
    </citation>
    <scope>NUCLEOTIDE SEQUENCE [LARGE SCALE GENOMIC DNA]</scope>
    <source>
        <strain evidence="9">70B-A</strain>
    </source>
</reference>
<protein>
    <recommendedName>
        <fullName evidence="8">RsgI N-terminal anti-sigma domain-containing protein</fullName>
    </recommendedName>
</protein>
<feature type="compositionally biased region" description="Polar residues" evidence="6">
    <location>
        <begin position="504"/>
        <end position="515"/>
    </location>
</feature>
<keyword evidence="2" id="KW-1003">Cell membrane</keyword>
<dbReference type="GO" id="GO:0005886">
    <property type="term" value="C:plasma membrane"/>
    <property type="evidence" value="ECO:0007669"/>
    <property type="project" value="UniProtKB-SubCell"/>
</dbReference>
<keyword evidence="3 7" id="KW-0812">Transmembrane</keyword>
<feature type="domain" description="RsgI N-terminal anti-sigma" evidence="8">
    <location>
        <begin position="2"/>
        <end position="49"/>
    </location>
</feature>
<dbReference type="KEGG" id="cbar:PATL70BA_2455"/>
<evidence type="ECO:0000259" key="8">
    <source>
        <dbReference type="PROSITE" id="PS51849"/>
    </source>
</evidence>
<evidence type="ECO:0000313" key="9">
    <source>
        <dbReference type="EMBL" id="VDN48350.1"/>
    </source>
</evidence>
<evidence type="ECO:0000256" key="4">
    <source>
        <dbReference type="ARBA" id="ARBA00022989"/>
    </source>
</evidence>
<dbReference type="EMBL" id="LR130778">
    <property type="protein sequence ID" value="VDN48350.1"/>
    <property type="molecule type" value="Genomic_DNA"/>
</dbReference>
<dbReference type="PROSITE" id="PS51849">
    <property type="entry name" value="RSGI_N"/>
    <property type="match status" value="1"/>
</dbReference>
<dbReference type="RefSeq" id="WP_125137493.1">
    <property type="nucleotide sequence ID" value="NZ_LR130778.1"/>
</dbReference>
<feature type="transmembrane region" description="Helical" evidence="7">
    <location>
        <begin position="57"/>
        <end position="76"/>
    </location>
</feature>
<dbReference type="OrthoDB" id="9800626at2"/>
<keyword evidence="5 7" id="KW-0472">Membrane</keyword>
<evidence type="ECO:0000256" key="3">
    <source>
        <dbReference type="ARBA" id="ARBA00022692"/>
    </source>
</evidence>
<evidence type="ECO:0000313" key="10">
    <source>
        <dbReference type="Proteomes" id="UP000279029"/>
    </source>
</evidence>
<name>A0A3P7P457_9FIRM</name>
<gene>
    <name evidence="9" type="ORF">PATL70BA_2455</name>
</gene>
<feature type="compositionally biased region" description="Basic and acidic residues" evidence="6">
    <location>
        <begin position="485"/>
        <end position="503"/>
    </location>
</feature>
<feature type="compositionally biased region" description="Basic and acidic residues" evidence="6">
    <location>
        <begin position="379"/>
        <end position="398"/>
    </location>
</feature>
<evidence type="ECO:0000256" key="6">
    <source>
        <dbReference type="SAM" id="MobiDB-lite"/>
    </source>
</evidence>
<feature type="region of interest" description="Disordered" evidence="6">
    <location>
        <begin position="318"/>
        <end position="515"/>
    </location>
</feature>
<evidence type="ECO:0000256" key="5">
    <source>
        <dbReference type="ARBA" id="ARBA00023136"/>
    </source>
</evidence>